<dbReference type="EMBL" id="FMBG01000023">
    <property type="protein sequence ID" value="SCC67165.1"/>
    <property type="molecule type" value="Genomic_DNA"/>
</dbReference>
<dbReference type="Proteomes" id="UP000195728">
    <property type="component" value="Unassembled WGS sequence"/>
</dbReference>
<protein>
    <submittedName>
        <fullName evidence="1">Uncharacterized protein</fullName>
    </submittedName>
</protein>
<proteinExistence type="predicted"/>
<sequence>MDSFSGCLEIPNGTTFEKADGVVLKMKDGPIEN</sequence>
<dbReference type="AlphaFoldDB" id="A0AB37Z0R3"/>
<gene>
    <name evidence="1" type="ORF">BC10311_05895</name>
</gene>
<accession>A0AB37Z0R3</accession>
<organism evidence="1 2">
    <name type="scientific">Bacillus wiedmannii</name>
    <dbReference type="NCBI Taxonomy" id="1890302"/>
    <lineage>
        <taxon>Bacteria</taxon>
        <taxon>Bacillati</taxon>
        <taxon>Bacillota</taxon>
        <taxon>Bacilli</taxon>
        <taxon>Bacillales</taxon>
        <taxon>Bacillaceae</taxon>
        <taxon>Bacillus</taxon>
        <taxon>Bacillus cereus group</taxon>
    </lineage>
</organism>
<name>A0AB37Z0R3_9BACI</name>
<evidence type="ECO:0000313" key="1">
    <source>
        <dbReference type="EMBL" id="SCC67165.1"/>
    </source>
</evidence>
<comment type="caution">
    <text evidence="1">The sequence shown here is derived from an EMBL/GenBank/DDBJ whole genome shotgun (WGS) entry which is preliminary data.</text>
</comment>
<evidence type="ECO:0000313" key="2">
    <source>
        <dbReference type="Proteomes" id="UP000195728"/>
    </source>
</evidence>
<reference evidence="1 2" key="1">
    <citation type="submission" date="2016-08" db="EMBL/GenBank/DDBJ databases">
        <authorList>
            <person name="Loux V."/>
            <person name="Rue O."/>
        </authorList>
    </citation>
    <scope>NUCLEOTIDE SEQUENCE [LARGE SCALE GENOMIC DNA]</scope>
    <source>
        <strain evidence="1 2">WSBC_10311</strain>
    </source>
</reference>